<dbReference type="GeneID" id="24102180"/>
<keyword evidence="2" id="KW-1185">Reference proteome</keyword>
<evidence type="ECO:0000313" key="1">
    <source>
        <dbReference type="EMBL" id="CCM06155.1"/>
    </source>
</evidence>
<dbReference type="HOGENOM" id="CLU_2263780_0_0_1"/>
<dbReference type="InParanoid" id="J4GWQ6"/>
<dbReference type="Proteomes" id="UP000006352">
    <property type="component" value="Unassembled WGS sequence"/>
</dbReference>
<dbReference type="RefSeq" id="XP_012185438.1">
    <property type="nucleotide sequence ID" value="XM_012330048.1"/>
</dbReference>
<evidence type="ECO:0000313" key="2">
    <source>
        <dbReference type="Proteomes" id="UP000006352"/>
    </source>
</evidence>
<name>J4GWQ6_9APHY</name>
<protein>
    <submittedName>
        <fullName evidence="1">Uncharacterized protein</fullName>
    </submittedName>
</protein>
<accession>J4GWQ6</accession>
<sequence>MPDADGDDNDDDDLPLNCGVARLRSFVTSRRTTGGVALGDRLSIVPRGFDPPSVHATMGRLLAPGLFGGAVPSAHSTPPSIDALVPRPSAVAASLSRRGSSRH</sequence>
<dbReference type="AlphaFoldDB" id="J4GWQ6"/>
<reference evidence="1 2" key="1">
    <citation type="journal article" date="2012" name="Appl. Environ. Microbiol.">
        <title>Short-read sequencing for genomic analysis of the brown rot fungus Fibroporia radiculosa.</title>
        <authorList>
            <person name="Tang J.D."/>
            <person name="Perkins A.D."/>
            <person name="Sonstegard T.S."/>
            <person name="Schroeder S.G."/>
            <person name="Burgess S.C."/>
            <person name="Diehl S.V."/>
        </authorList>
    </citation>
    <scope>NUCLEOTIDE SEQUENCE [LARGE SCALE GENOMIC DNA]</scope>
    <source>
        <strain evidence="1 2">TFFH 294</strain>
    </source>
</reference>
<organism evidence="1 2">
    <name type="scientific">Fibroporia radiculosa</name>
    <dbReference type="NCBI Taxonomy" id="599839"/>
    <lineage>
        <taxon>Eukaryota</taxon>
        <taxon>Fungi</taxon>
        <taxon>Dikarya</taxon>
        <taxon>Basidiomycota</taxon>
        <taxon>Agaricomycotina</taxon>
        <taxon>Agaricomycetes</taxon>
        <taxon>Polyporales</taxon>
        <taxon>Fibroporiaceae</taxon>
        <taxon>Fibroporia</taxon>
    </lineage>
</organism>
<proteinExistence type="predicted"/>
<dbReference type="EMBL" id="HE797229">
    <property type="protein sequence ID" value="CCM06155.1"/>
    <property type="molecule type" value="Genomic_DNA"/>
</dbReference>
<gene>
    <name evidence="1" type="ORF">FIBRA_09628</name>
</gene>